<name>A0ABT9QF57_9ACTN</name>
<sequence>MAEFRALWFAVVLSRGGTQLARVALAVLAYQRTGSPAVTALVYALTLLPAIIGGSFLGGLADRYPRRELLVVCALSRAGLVALIAIPGIPLWILCVLVFVVQMIESPAKAAQMALLPDMLTGEAYSTGLAAIVLTGQIVSLVAFAAGGVLVGAIGTSGTLFLNAVAFALMALIIRWGLPHSPAARLTEPGDRWWPRFRDPDGGARLILGSPRLRSLLALALLAGFYVVPEVLAAPYAAELGLGTAEVGLLMAVMPVGNVVGVFLITRFVPPDLRLRSMGPLAIASSVPLVFSALFPGFVPSLILWTLVGVLSAYQVTANAEFVRIAPRERRGQVLGLASSVLVAVQGAGMILGGVLADHVGVSLTLVLAGVAGSLMGVLAAVSWHRARQGAGSPEVSPSSSESLR</sequence>
<proteinExistence type="predicted"/>
<dbReference type="InterPro" id="IPR036259">
    <property type="entry name" value="MFS_trans_sf"/>
</dbReference>
<dbReference type="Pfam" id="PF07690">
    <property type="entry name" value="MFS_1"/>
    <property type="match status" value="1"/>
</dbReference>
<dbReference type="InterPro" id="IPR011701">
    <property type="entry name" value="MFS"/>
</dbReference>
<evidence type="ECO:0000256" key="6">
    <source>
        <dbReference type="SAM" id="Phobius"/>
    </source>
</evidence>
<keyword evidence="2" id="KW-1003">Cell membrane</keyword>
<keyword evidence="3 6" id="KW-0812">Transmembrane</keyword>
<feature type="transmembrane region" description="Helical" evidence="6">
    <location>
        <begin position="249"/>
        <end position="269"/>
    </location>
</feature>
<keyword evidence="5 6" id="KW-0472">Membrane</keyword>
<gene>
    <name evidence="7" type="ORF">J2853_004606</name>
</gene>
<feature type="transmembrane region" description="Helical" evidence="6">
    <location>
        <begin position="80"/>
        <end position="104"/>
    </location>
</feature>
<feature type="transmembrane region" description="Helical" evidence="6">
    <location>
        <begin position="36"/>
        <end position="60"/>
    </location>
</feature>
<evidence type="ECO:0000313" key="7">
    <source>
        <dbReference type="EMBL" id="MDP9845395.1"/>
    </source>
</evidence>
<keyword evidence="4 6" id="KW-1133">Transmembrane helix</keyword>
<feature type="transmembrane region" description="Helical" evidence="6">
    <location>
        <begin position="160"/>
        <end position="178"/>
    </location>
</feature>
<dbReference type="Gene3D" id="1.20.1250.20">
    <property type="entry name" value="MFS general substrate transporter like domains"/>
    <property type="match status" value="1"/>
</dbReference>
<evidence type="ECO:0000256" key="4">
    <source>
        <dbReference type="ARBA" id="ARBA00022989"/>
    </source>
</evidence>
<keyword evidence="8" id="KW-1185">Reference proteome</keyword>
<dbReference type="RefSeq" id="WP_307561004.1">
    <property type="nucleotide sequence ID" value="NZ_JAUSQU010000001.1"/>
</dbReference>
<evidence type="ECO:0000256" key="1">
    <source>
        <dbReference type="ARBA" id="ARBA00004651"/>
    </source>
</evidence>
<dbReference type="Proteomes" id="UP001225356">
    <property type="component" value="Unassembled WGS sequence"/>
</dbReference>
<comment type="caution">
    <text evidence="7">The sequence shown here is derived from an EMBL/GenBank/DDBJ whole genome shotgun (WGS) entry which is preliminary data.</text>
</comment>
<reference evidence="7 8" key="1">
    <citation type="submission" date="2023-07" db="EMBL/GenBank/DDBJ databases">
        <title>Sequencing the genomes of 1000 actinobacteria strains.</title>
        <authorList>
            <person name="Klenk H.-P."/>
        </authorList>
    </citation>
    <scope>NUCLEOTIDE SEQUENCE [LARGE SCALE GENOMIC DNA]</scope>
    <source>
        <strain evidence="7 8">DSM 46740</strain>
    </source>
</reference>
<evidence type="ECO:0000313" key="8">
    <source>
        <dbReference type="Proteomes" id="UP001225356"/>
    </source>
</evidence>
<feature type="transmembrane region" description="Helical" evidence="6">
    <location>
        <begin position="362"/>
        <end position="384"/>
    </location>
</feature>
<dbReference type="CDD" id="cd06173">
    <property type="entry name" value="MFS_MefA_like"/>
    <property type="match status" value="1"/>
</dbReference>
<feature type="transmembrane region" description="Helical" evidence="6">
    <location>
        <begin position="334"/>
        <end position="356"/>
    </location>
</feature>
<feature type="transmembrane region" description="Helical" evidence="6">
    <location>
        <begin position="216"/>
        <end position="237"/>
    </location>
</feature>
<organism evidence="7 8">
    <name type="scientific">Streptosporangium lutulentum</name>
    <dbReference type="NCBI Taxonomy" id="1461250"/>
    <lineage>
        <taxon>Bacteria</taxon>
        <taxon>Bacillati</taxon>
        <taxon>Actinomycetota</taxon>
        <taxon>Actinomycetes</taxon>
        <taxon>Streptosporangiales</taxon>
        <taxon>Streptosporangiaceae</taxon>
        <taxon>Streptosporangium</taxon>
    </lineage>
</organism>
<protein>
    <submittedName>
        <fullName evidence="7">MFS family permease</fullName>
    </submittedName>
</protein>
<dbReference type="PANTHER" id="PTHR23513:SF11">
    <property type="entry name" value="STAPHYLOFERRIN A TRANSPORTER"/>
    <property type="match status" value="1"/>
</dbReference>
<evidence type="ECO:0000256" key="3">
    <source>
        <dbReference type="ARBA" id="ARBA00022692"/>
    </source>
</evidence>
<dbReference type="PANTHER" id="PTHR23513">
    <property type="entry name" value="INTEGRAL MEMBRANE EFFLUX PROTEIN-RELATED"/>
    <property type="match status" value="1"/>
</dbReference>
<evidence type="ECO:0000256" key="5">
    <source>
        <dbReference type="ARBA" id="ARBA00023136"/>
    </source>
</evidence>
<dbReference type="EMBL" id="JAUSQU010000001">
    <property type="protein sequence ID" value="MDP9845395.1"/>
    <property type="molecule type" value="Genomic_DNA"/>
</dbReference>
<dbReference type="SUPFAM" id="SSF103473">
    <property type="entry name" value="MFS general substrate transporter"/>
    <property type="match status" value="1"/>
</dbReference>
<feature type="transmembrane region" description="Helical" evidence="6">
    <location>
        <begin position="124"/>
        <end position="153"/>
    </location>
</feature>
<evidence type="ECO:0000256" key="2">
    <source>
        <dbReference type="ARBA" id="ARBA00022475"/>
    </source>
</evidence>
<feature type="transmembrane region" description="Helical" evidence="6">
    <location>
        <begin position="289"/>
        <end position="314"/>
    </location>
</feature>
<accession>A0ABT9QF57</accession>
<comment type="subcellular location">
    <subcellularLocation>
        <location evidence="1">Cell membrane</location>
        <topology evidence="1">Multi-pass membrane protein</topology>
    </subcellularLocation>
</comment>